<feature type="compositionally biased region" description="Pro residues" evidence="4">
    <location>
        <begin position="1070"/>
        <end position="1080"/>
    </location>
</feature>
<dbReference type="CDD" id="cd06733">
    <property type="entry name" value="PDZ3_MAGI-1_3-like"/>
    <property type="match status" value="1"/>
</dbReference>
<dbReference type="PANTHER" id="PTHR10316">
    <property type="entry name" value="MEMBRANE ASSOCIATED GUANYLATE KINASE-RELATED"/>
    <property type="match status" value="1"/>
</dbReference>
<feature type="region of interest" description="Disordered" evidence="4">
    <location>
        <begin position="1310"/>
        <end position="1336"/>
    </location>
</feature>
<dbReference type="CDD" id="cd06732">
    <property type="entry name" value="PDZ2_MAGI-1_3-like"/>
    <property type="match status" value="1"/>
</dbReference>
<evidence type="ECO:0000256" key="4">
    <source>
        <dbReference type="SAM" id="MobiDB-lite"/>
    </source>
</evidence>
<dbReference type="InterPro" id="IPR001478">
    <property type="entry name" value="PDZ"/>
</dbReference>
<gene>
    <name evidence="9 10" type="primary">LOC106812025</name>
</gene>
<feature type="compositionally biased region" description="Polar residues" evidence="4">
    <location>
        <begin position="359"/>
        <end position="379"/>
    </location>
</feature>
<feature type="compositionally biased region" description="Polar residues" evidence="4">
    <location>
        <begin position="1042"/>
        <end position="1051"/>
    </location>
</feature>
<feature type="domain" description="PDZ" evidence="7">
    <location>
        <begin position="857"/>
        <end position="939"/>
    </location>
</feature>
<feature type="region of interest" description="Disordered" evidence="4">
    <location>
        <begin position="1174"/>
        <end position="1298"/>
    </location>
</feature>
<dbReference type="InterPro" id="IPR008144">
    <property type="entry name" value="Guanylate_kin-like_dom"/>
</dbReference>
<dbReference type="PANTHER" id="PTHR10316:SF40">
    <property type="entry name" value="LD27118P"/>
    <property type="match status" value="1"/>
</dbReference>
<feature type="domain" description="PDZ" evidence="7">
    <location>
        <begin position="427"/>
        <end position="496"/>
    </location>
</feature>
<keyword evidence="2" id="KW-0677">Repeat</keyword>
<dbReference type="InterPro" id="IPR020590">
    <property type="entry name" value="Guanylate_kinase_CS"/>
</dbReference>
<dbReference type="PROSITE" id="PS50020">
    <property type="entry name" value="WW_DOMAIN_2"/>
    <property type="match status" value="2"/>
</dbReference>
<dbReference type="Gene3D" id="2.20.70.10">
    <property type="match status" value="2"/>
</dbReference>
<feature type="region of interest" description="Disordered" evidence="4">
    <location>
        <begin position="648"/>
        <end position="848"/>
    </location>
</feature>
<feature type="region of interest" description="Disordered" evidence="4">
    <location>
        <begin position="251"/>
        <end position="276"/>
    </location>
</feature>
<keyword evidence="8" id="KW-1185">Reference proteome</keyword>
<dbReference type="RefSeq" id="XP_014671274.1">
    <property type="nucleotide sequence ID" value="XM_014815788.1"/>
</dbReference>
<sequence length="1429" mass="154698">MAKSTHKKKEVKSWAHRIREIVILPLQLIEENPPITVKGGADVGQFVWVADVKQDRLHYHSGKLHPDDLLLEVNEQKVPGLTQADTLNWIQLCITGKSPAIFKVVKPSGLLNKDLRQYLSISFPKGCMDHDQQQTIRENVYLRTVPCTTRPPRPEETHGQDYIFLSVDEFMALEKSGNLLESGIYDGNYYGTPRPPREPLSIVPNTASSVAKHSTPSTDIILPGKTPSSKGKRQRNRSSVEAIKYGQEAVPSGASIEMAGQPGGSNSPDWPSEEELGELPSNWERSYTETGEVYFIDHNTGTTHWLDPRHAKMRKKPEECDDQGVYVQSLELPYGWEKVIDPTFGEYYIDHINRRTQYENPVQQAKTDSYQKSPSSSTLPRAKKTQGSDDEGAPPRRAQSVSAVNGPASPRVFFTRDPAELQGEMINTSLVKSSRGFGFTIVGGDEQNDEFLQIKNVVPDGPADIDGKLRTGDVLVYLDDHCVLGFTHTDVVSIFKTIAVNQSIHLMACRGYSLPFDPSDPNTEIVTTVAVTSSKSPADAGHRRVNGGAPLTPPTAAAPPEFLNMYIRKGEMGFGFTIADSAYGQKVKKIIDRARCRDLEEGDILVQIGSVDVRDGSHADVVHALKACPKNHESLIVVQRRLPAAAALTPATPPPNGFSTPKTDSLLEGAHGPGTPSRTHEARPGVRAAADDSGGKRGYAAAAAADEGRKQSEYGAGYAADDPQRLSSTATPTNDFNTRDFVPASYYTETPPRGSQQMSRSYELPPDQHPYSSSLSPHNPDYGIHGNGRQQSPGPSPSLNGQSGASSLYTTSPSHQPVHSTYFNSQSSYEHEPGPGGGGGSGSYEGRESCGDYDEYSVTLHRMETGFGFRIVGGVEEGSQVAVGTIVPGGAADIHGRLRMGDEILYVDGHSVAGASHHTVVQLMGNASNAGRVTVTVRRRKPDADVEVDYPYDVTVVRRDNEGFGFVIISSVVHHGSTIGRLIEGSPAERCGRLGLGDRILAVNGVNIVNLQHGDVVKLIKDSGLRVTLTVGAPLADDECHTSNMIQQPSPHQEAPPPMKPARSHSPASRSPPPPPPPPAAADQYHAVELRRGTRGFGFSIRGGAEFGNMPLFVLRIADSGPAHADGRIKVGDEIIEINSHNTKGMSHAQAIELIKQGGQLVRLLVRRTGVVPPALEQGLPSPLDARLSSQAGPLSHSSPNIAKGGSQDNYPQDASRGHHQQPMVEQFQQMNVGGGGDSGGHLPSSHTYPDAQGRMWLNDGSAYPRHDEPDSYPQYADAARYPHHPHADTDADHYPQRPYVQHGAADAAGRYRGQATDGSSQQAGDARSPPYRGQMGYVYNENLANEQRTHGRAPVRQSRPEQHGSPLDAPHDGYRHQVAHAYNGEQGGGTMQAEYAAPPYAHSGVDADFPPAHYQYRPTGRAVPSYGT</sequence>
<feature type="domain" description="PDZ" evidence="7">
    <location>
        <begin position="564"/>
        <end position="626"/>
    </location>
</feature>
<reference evidence="9 10" key="1">
    <citation type="submission" date="2025-05" db="UniProtKB">
        <authorList>
            <consortium name="RefSeq"/>
        </authorList>
    </citation>
    <scope>IDENTIFICATION</scope>
</reference>
<accession>A0ABM1EGF3</accession>
<feature type="compositionally biased region" description="Gly residues" evidence="4">
    <location>
        <begin position="834"/>
        <end position="843"/>
    </location>
</feature>
<comment type="subcellular location">
    <subcellularLocation>
        <location evidence="1">Membrane</location>
        <topology evidence="1">Peripheral membrane protein</topology>
    </subcellularLocation>
</comment>
<feature type="domain" description="PDZ" evidence="7">
    <location>
        <begin position="1087"/>
        <end position="1170"/>
    </location>
</feature>
<dbReference type="Proteomes" id="UP000695022">
    <property type="component" value="Unplaced"/>
</dbReference>
<feature type="compositionally biased region" description="Polar residues" evidence="4">
    <location>
        <begin position="207"/>
        <end position="218"/>
    </location>
</feature>
<dbReference type="RefSeq" id="XP_014671266.1">
    <property type="nucleotide sequence ID" value="XM_014815780.1"/>
</dbReference>
<feature type="compositionally biased region" description="Basic and acidic residues" evidence="4">
    <location>
        <begin position="1286"/>
        <end position="1296"/>
    </location>
</feature>
<evidence type="ECO:0000259" key="6">
    <source>
        <dbReference type="PROSITE" id="PS50052"/>
    </source>
</evidence>
<feature type="domain" description="Guanylate kinase-like" evidence="6">
    <location>
        <begin position="99"/>
        <end position="192"/>
    </location>
</feature>
<dbReference type="SMART" id="SM00072">
    <property type="entry name" value="GuKc"/>
    <property type="match status" value="1"/>
</dbReference>
<feature type="compositionally biased region" description="Polar residues" evidence="4">
    <location>
        <begin position="725"/>
        <end position="736"/>
    </location>
</feature>
<evidence type="ECO:0000256" key="3">
    <source>
        <dbReference type="ARBA" id="ARBA00023136"/>
    </source>
</evidence>
<evidence type="ECO:0000259" key="5">
    <source>
        <dbReference type="PROSITE" id="PS50020"/>
    </source>
</evidence>
<dbReference type="GeneID" id="106812025"/>
<dbReference type="CDD" id="cd06731">
    <property type="entry name" value="PDZ1_MAGI-1_3-like"/>
    <property type="match status" value="1"/>
</dbReference>
<dbReference type="SMART" id="SM00456">
    <property type="entry name" value="WW"/>
    <property type="match status" value="2"/>
</dbReference>
<organism evidence="8 10">
    <name type="scientific">Priapulus caudatus</name>
    <name type="common">Priapulid worm</name>
    <dbReference type="NCBI Taxonomy" id="37621"/>
    <lineage>
        <taxon>Eukaryota</taxon>
        <taxon>Metazoa</taxon>
        <taxon>Ecdysozoa</taxon>
        <taxon>Scalidophora</taxon>
        <taxon>Priapulida</taxon>
        <taxon>Priapulimorpha</taxon>
        <taxon>Priapulimorphida</taxon>
        <taxon>Priapulidae</taxon>
        <taxon>Priapulus</taxon>
    </lineage>
</organism>
<dbReference type="SMART" id="SM00228">
    <property type="entry name" value="PDZ"/>
    <property type="match status" value="6"/>
</dbReference>
<feature type="region of interest" description="Disordered" evidence="4">
    <location>
        <begin position="207"/>
        <end position="238"/>
    </location>
</feature>
<protein>
    <submittedName>
        <fullName evidence="9 10">Membrane-associated guanylate kinase, WW and PDZ domain-containing protein 2-like isoform X1</fullName>
    </submittedName>
</protein>
<feature type="compositionally biased region" description="Polar residues" evidence="4">
    <location>
        <begin position="788"/>
        <end position="826"/>
    </location>
</feature>
<dbReference type="SUPFAM" id="SSF50156">
    <property type="entry name" value="PDZ domain-like"/>
    <property type="match status" value="6"/>
</dbReference>
<dbReference type="PROSITE" id="PS00856">
    <property type="entry name" value="GUANYLATE_KINASE_1"/>
    <property type="match status" value="1"/>
</dbReference>
<dbReference type="SUPFAM" id="SSF51045">
    <property type="entry name" value="WW domain"/>
    <property type="match status" value="2"/>
</dbReference>
<evidence type="ECO:0000256" key="1">
    <source>
        <dbReference type="ARBA" id="ARBA00004170"/>
    </source>
</evidence>
<feature type="domain" description="PDZ" evidence="7">
    <location>
        <begin position="953"/>
        <end position="1031"/>
    </location>
</feature>
<dbReference type="InterPro" id="IPR001202">
    <property type="entry name" value="WW_dom"/>
</dbReference>
<evidence type="ECO:0000313" key="10">
    <source>
        <dbReference type="RefSeq" id="XP_014671274.1"/>
    </source>
</evidence>
<dbReference type="Pfam" id="PF00397">
    <property type="entry name" value="WW"/>
    <property type="match status" value="2"/>
</dbReference>
<dbReference type="Pfam" id="PF00625">
    <property type="entry name" value="Guanylate_kin"/>
    <property type="match status" value="1"/>
</dbReference>
<dbReference type="InterPro" id="IPR036034">
    <property type="entry name" value="PDZ_sf"/>
</dbReference>
<feature type="region of interest" description="Disordered" evidence="4">
    <location>
        <begin position="1348"/>
        <end position="1374"/>
    </location>
</feature>
<evidence type="ECO:0000259" key="7">
    <source>
        <dbReference type="PROSITE" id="PS50106"/>
    </source>
</evidence>
<dbReference type="Pfam" id="PF00595">
    <property type="entry name" value="PDZ"/>
    <property type="match status" value="4"/>
</dbReference>
<evidence type="ECO:0000313" key="8">
    <source>
        <dbReference type="Proteomes" id="UP000695022"/>
    </source>
</evidence>
<feature type="compositionally biased region" description="Polar residues" evidence="4">
    <location>
        <begin position="1188"/>
        <end position="1213"/>
    </location>
</feature>
<dbReference type="CDD" id="cd00201">
    <property type="entry name" value="WW"/>
    <property type="match status" value="2"/>
</dbReference>
<dbReference type="CDD" id="cd06734">
    <property type="entry name" value="PDZ4_MAGI-1_3-like"/>
    <property type="match status" value="1"/>
</dbReference>
<dbReference type="Gene3D" id="2.30.42.10">
    <property type="match status" value="6"/>
</dbReference>
<feature type="compositionally biased region" description="Basic and acidic residues" evidence="4">
    <location>
        <begin position="678"/>
        <end position="695"/>
    </location>
</feature>
<evidence type="ECO:0000256" key="2">
    <source>
        <dbReference type="ARBA" id="ARBA00022737"/>
    </source>
</evidence>
<name>A0ABM1EGF3_PRICU</name>
<proteinExistence type="predicted"/>
<feature type="domain" description="WW" evidence="5">
    <location>
        <begin position="330"/>
        <end position="363"/>
    </location>
</feature>
<keyword evidence="3" id="KW-0472">Membrane</keyword>
<dbReference type="SUPFAM" id="SSF52540">
    <property type="entry name" value="P-loop containing nucleoside triphosphate hydrolases"/>
    <property type="match status" value="1"/>
</dbReference>
<dbReference type="Gene3D" id="3.30.63.10">
    <property type="entry name" value="Guanylate Kinase phosphate binding domain"/>
    <property type="match status" value="1"/>
</dbReference>
<feature type="region of interest" description="Disordered" evidence="4">
    <location>
        <begin position="1039"/>
        <end position="1082"/>
    </location>
</feature>
<dbReference type="InterPro" id="IPR027417">
    <property type="entry name" value="P-loop_NTPase"/>
</dbReference>
<dbReference type="CDD" id="cd06735">
    <property type="entry name" value="PDZ5_MAGI-1_3-like"/>
    <property type="match status" value="1"/>
</dbReference>
<dbReference type="PROSITE" id="PS50106">
    <property type="entry name" value="PDZ"/>
    <property type="match status" value="5"/>
</dbReference>
<dbReference type="InterPro" id="IPR036020">
    <property type="entry name" value="WW_dom_sf"/>
</dbReference>
<evidence type="ECO:0000313" key="9">
    <source>
        <dbReference type="RefSeq" id="XP_014671266.1"/>
    </source>
</evidence>
<feature type="region of interest" description="Disordered" evidence="4">
    <location>
        <begin position="359"/>
        <end position="411"/>
    </location>
</feature>
<feature type="domain" description="WW" evidence="5">
    <location>
        <begin position="277"/>
        <end position="310"/>
    </location>
</feature>
<dbReference type="PROSITE" id="PS01159">
    <property type="entry name" value="WW_DOMAIN_1"/>
    <property type="match status" value="1"/>
</dbReference>
<dbReference type="InterPro" id="IPR008145">
    <property type="entry name" value="GK/Ca_channel_bsu"/>
</dbReference>
<dbReference type="PROSITE" id="PS50052">
    <property type="entry name" value="GUANYLATE_KINASE_2"/>
    <property type="match status" value="1"/>
</dbReference>